<keyword evidence="3" id="KW-0418">Kinase</keyword>
<sequence length="330" mass="37314">MKQTTVCPGNLTPGYDTYSPKSLKKLFEGKKVSHVLGFDYDADSIDLAESINQISVSGVQEKLSAVVQNGQIVLTPQGQHGRYIIKPAPSYKNLRFRNFIPANEHLTMQIAKQVFKIKTAENGIVFFANGEAAYITKRFDFEADGNKIKQEDFSSLAQKTSDTHGKDYKYTGSYEDVAALLKSNVSAWQVEMSNLFTLIVFNYLFANGDAHLKNFSLQQSANGDYLLSPAYDLMNTSIHVQDEDFALQDGLMPQGEHSEIYRSSGHPCKEDFITFANRAGVLPKKRDAIIKMFSTESPLIDELINRSFLDEKTKRMYTRSHQERLSRFLR</sequence>
<evidence type="ECO:0000313" key="5">
    <source>
        <dbReference type="EMBL" id="CDN30504.1"/>
    </source>
</evidence>
<dbReference type="Proteomes" id="UP000027616">
    <property type="component" value="Chromosome I"/>
</dbReference>
<keyword evidence="6" id="KW-1185">Reference proteome</keyword>
<feature type="domain" description="HipA-like C-terminal" evidence="4">
    <location>
        <begin position="54"/>
        <end position="291"/>
    </location>
</feature>
<dbReference type="AlphaFoldDB" id="A0A060RAU1"/>
<name>A0A060RAU1_9BACT</name>
<dbReference type="OrthoDB" id="9805913at2"/>
<dbReference type="EMBL" id="HG934468">
    <property type="protein sequence ID" value="CDN30504.1"/>
    <property type="molecule type" value="Genomic_DNA"/>
</dbReference>
<keyword evidence="2" id="KW-0808">Transferase</keyword>
<dbReference type="InterPro" id="IPR012893">
    <property type="entry name" value="HipA-like_C"/>
</dbReference>
<dbReference type="GO" id="GO:0004674">
    <property type="term" value="F:protein serine/threonine kinase activity"/>
    <property type="evidence" value="ECO:0007669"/>
    <property type="project" value="TreeGrafter"/>
</dbReference>
<dbReference type="PANTHER" id="PTHR37419">
    <property type="entry name" value="SERINE/THREONINE-PROTEIN KINASE TOXIN HIPA"/>
    <property type="match status" value="1"/>
</dbReference>
<dbReference type="HOGENOM" id="CLU_070311_1_0_10"/>
<reference evidence="5 6" key="1">
    <citation type="journal article" date="2015" name="Genome Announc.">
        <title>Complete Genome Sequence of the Novel Leech Symbiont Mucinivorans hirudinis M3T.</title>
        <authorList>
            <person name="Nelson M.C."/>
            <person name="Bomar L."/>
            <person name="Graf J."/>
        </authorList>
    </citation>
    <scope>NUCLEOTIDE SEQUENCE [LARGE SCALE GENOMIC DNA]</scope>
    <source>
        <strain evidence="6">M3</strain>
    </source>
</reference>
<dbReference type="GO" id="GO:0005829">
    <property type="term" value="C:cytosol"/>
    <property type="evidence" value="ECO:0007669"/>
    <property type="project" value="TreeGrafter"/>
</dbReference>
<accession>A0A060RAU1</accession>
<comment type="similarity">
    <text evidence="1">Belongs to the HipA Ser/Thr kinase family.</text>
</comment>
<organism evidence="5 6">
    <name type="scientific">Mucinivorans hirudinis</name>
    <dbReference type="NCBI Taxonomy" id="1433126"/>
    <lineage>
        <taxon>Bacteria</taxon>
        <taxon>Pseudomonadati</taxon>
        <taxon>Bacteroidota</taxon>
        <taxon>Bacteroidia</taxon>
        <taxon>Bacteroidales</taxon>
        <taxon>Rikenellaceae</taxon>
        <taxon>Mucinivorans</taxon>
    </lineage>
</organism>
<dbReference type="KEGG" id="rbc:BN938_0399"/>
<evidence type="ECO:0000256" key="3">
    <source>
        <dbReference type="ARBA" id="ARBA00022777"/>
    </source>
</evidence>
<evidence type="ECO:0000313" key="6">
    <source>
        <dbReference type="Proteomes" id="UP000027616"/>
    </source>
</evidence>
<evidence type="ECO:0000256" key="1">
    <source>
        <dbReference type="ARBA" id="ARBA00010164"/>
    </source>
</evidence>
<dbReference type="PATRIC" id="fig|1433126.3.peg.397"/>
<evidence type="ECO:0000256" key="2">
    <source>
        <dbReference type="ARBA" id="ARBA00022679"/>
    </source>
</evidence>
<dbReference type="Pfam" id="PF07804">
    <property type="entry name" value="HipA_C"/>
    <property type="match status" value="1"/>
</dbReference>
<evidence type="ECO:0000259" key="4">
    <source>
        <dbReference type="Pfam" id="PF07804"/>
    </source>
</evidence>
<proteinExistence type="inferred from homology"/>
<dbReference type="eggNOG" id="COG3550">
    <property type="taxonomic scope" value="Bacteria"/>
</dbReference>
<dbReference type="InterPro" id="IPR052028">
    <property type="entry name" value="HipA_Ser/Thr_kinase"/>
</dbReference>
<dbReference type="PANTHER" id="PTHR37419:SF1">
    <property type="entry name" value="SERINE_THREONINE-PROTEIN KINASE TOXIN HIPA"/>
    <property type="match status" value="1"/>
</dbReference>
<gene>
    <name evidence="5" type="ORF">BN938_0399</name>
</gene>
<dbReference type="Gene3D" id="1.10.1070.20">
    <property type="match status" value="1"/>
</dbReference>
<dbReference type="STRING" id="1433126.BN938_0399"/>
<protein>
    <submittedName>
        <fullName evidence="5">Protein hipA</fullName>
    </submittedName>
</protein>